<keyword evidence="9" id="KW-0406">Ion transport</keyword>
<keyword evidence="15" id="KW-1185">Reference proteome</keyword>
<evidence type="ECO:0000256" key="3">
    <source>
        <dbReference type="ARBA" id="ARBA00022448"/>
    </source>
</evidence>
<gene>
    <name evidence="14" type="ORF">EBN03_00730</name>
</gene>
<keyword evidence="6" id="KW-0631">Potassium channel</keyword>
<accession>A0A3M2LCV8</accession>
<sequence>MNSGRTEGFSDGVFAVAITLLVLNLHAPEGDLKAGLQHMWPAYLAYVVSFLNIGIMWLNHHAMFRHVVRVDRKLQLLNLVLLMAVVVVPFPTDLVGQQLAHNLHGGDTKTVALVYGLVMIAMALGFTSVWWYVVLRPGVLDERLDKAQLRQANLRFQVGGVGYLIGTALAPWQPLAALILFGLLSLYYAFEHLPQPAVPAE</sequence>
<dbReference type="PANTHER" id="PTHR31462:SF5">
    <property type="entry name" value="ENDOSOMAL_LYSOSOMAL PROTON CHANNEL TMEM175"/>
    <property type="match status" value="1"/>
</dbReference>
<keyword evidence="3" id="KW-0813">Transport</keyword>
<evidence type="ECO:0000313" key="15">
    <source>
        <dbReference type="Proteomes" id="UP000279275"/>
    </source>
</evidence>
<dbReference type="RefSeq" id="WP_122185897.1">
    <property type="nucleotide sequence ID" value="NZ_RFFH01000001.1"/>
</dbReference>
<keyword evidence="5 13" id="KW-0812">Transmembrane</keyword>
<dbReference type="GO" id="GO:0005267">
    <property type="term" value="F:potassium channel activity"/>
    <property type="evidence" value="ECO:0007669"/>
    <property type="project" value="UniProtKB-KW"/>
</dbReference>
<dbReference type="PANTHER" id="PTHR31462">
    <property type="entry name" value="ENDOSOMAL/LYSOSOMAL POTASSIUM CHANNEL TMEM175"/>
    <property type="match status" value="1"/>
</dbReference>
<evidence type="ECO:0000256" key="10">
    <source>
        <dbReference type="ARBA" id="ARBA00023136"/>
    </source>
</evidence>
<evidence type="ECO:0000256" key="12">
    <source>
        <dbReference type="ARBA" id="ARBA00034430"/>
    </source>
</evidence>
<evidence type="ECO:0000256" key="1">
    <source>
        <dbReference type="ARBA" id="ARBA00004141"/>
    </source>
</evidence>
<dbReference type="GO" id="GO:0016020">
    <property type="term" value="C:membrane"/>
    <property type="evidence" value="ECO:0007669"/>
    <property type="project" value="UniProtKB-SubCell"/>
</dbReference>
<dbReference type="InterPro" id="IPR010617">
    <property type="entry name" value="TMEM175-like"/>
</dbReference>
<feature type="transmembrane region" description="Helical" evidence="13">
    <location>
        <begin position="156"/>
        <end position="189"/>
    </location>
</feature>
<name>A0A3M2LCV8_9NOCA</name>
<comment type="caution">
    <text evidence="14">The sequence shown here is derived from an EMBL/GenBank/DDBJ whole genome shotgun (WGS) entry which is preliminary data.</text>
</comment>
<dbReference type="GO" id="GO:0015252">
    <property type="term" value="F:proton channel activity"/>
    <property type="evidence" value="ECO:0007669"/>
    <property type="project" value="InterPro"/>
</dbReference>
<dbReference type="EMBL" id="RFFH01000001">
    <property type="protein sequence ID" value="RMI34926.1"/>
    <property type="molecule type" value="Genomic_DNA"/>
</dbReference>
<evidence type="ECO:0000313" key="14">
    <source>
        <dbReference type="EMBL" id="RMI34926.1"/>
    </source>
</evidence>
<evidence type="ECO:0000256" key="13">
    <source>
        <dbReference type="SAM" id="Phobius"/>
    </source>
</evidence>
<reference evidence="14 15" key="1">
    <citation type="submission" date="2018-10" db="EMBL/GenBank/DDBJ databases">
        <title>Isolation from cow dung.</title>
        <authorList>
            <person name="Ling L."/>
        </authorList>
    </citation>
    <scope>NUCLEOTIDE SEQUENCE [LARGE SCALE GENOMIC DNA]</scope>
    <source>
        <strain evidence="14 15">NEAU-LL90</strain>
    </source>
</reference>
<evidence type="ECO:0000256" key="7">
    <source>
        <dbReference type="ARBA" id="ARBA00022958"/>
    </source>
</evidence>
<dbReference type="Proteomes" id="UP000279275">
    <property type="component" value="Unassembled WGS sequence"/>
</dbReference>
<dbReference type="AlphaFoldDB" id="A0A3M2LCV8"/>
<organism evidence="14 15">
    <name type="scientific">Nocardia stercoris</name>
    <dbReference type="NCBI Taxonomy" id="2483361"/>
    <lineage>
        <taxon>Bacteria</taxon>
        <taxon>Bacillati</taxon>
        <taxon>Actinomycetota</taxon>
        <taxon>Actinomycetes</taxon>
        <taxon>Mycobacteriales</taxon>
        <taxon>Nocardiaceae</taxon>
        <taxon>Nocardia</taxon>
    </lineage>
</organism>
<evidence type="ECO:0000256" key="6">
    <source>
        <dbReference type="ARBA" id="ARBA00022826"/>
    </source>
</evidence>
<comment type="catalytic activity">
    <reaction evidence="12">
        <text>K(+)(in) = K(+)(out)</text>
        <dbReference type="Rhea" id="RHEA:29463"/>
        <dbReference type="ChEBI" id="CHEBI:29103"/>
    </reaction>
</comment>
<keyword evidence="11" id="KW-0407">Ion channel</keyword>
<proteinExistence type="inferred from homology"/>
<feature type="transmembrane region" description="Helical" evidence="13">
    <location>
        <begin position="112"/>
        <end position="135"/>
    </location>
</feature>
<evidence type="ECO:0000256" key="5">
    <source>
        <dbReference type="ARBA" id="ARBA00022692"/>
    </source>
</evidence>
<keyword evidence="8 13" id="KW-1133">Transmembrane helix</keyword>
<evidence type="ECO:0000256" key="8">
    <source>
        <dbReference type="ARBA" id="ARBA00022989"/>
    </source>
</evidence>
<feature type="transmembrane region" description="Helical" evidence="13">
    <location>
        <begin position="40"/>
        <end position="62"/>
    </location>
</feature>
<evidence type="ECO:0000256" key="11">
    <source>
        <dbReference type="ARBA" id="ARBA00023303"/>
    </source>
</evidence>
<dbReference type="Pfam" id="PF06736">
    <property type="entry name" value="TMEM175"/>
    <property type="match status" value="1"/>
</dbReference>
<keyword evidence="7" id="KW-0630">Potassium</keyword>
<protein>
    <submittedName>
        <fullName evidence="14">DUF1211 domain-containing protein</fullName>
    </submittedName>
</protein>
<feature type="transmembrane region" description="Helical" evidence="13">
    <location>
        <begin position="74"/>
        <end position="92"/>
    </location>
</feature>
<evidence type="ECO:0000256" key="2">
    <source>
        <dbReference type="ARBA" id="ARBA00006920"/>
    </source>
</evidence>
<comment type="subcellular location">
    <subcellularLocation>
        <location evidence="1">Membrane</location>
        <topology evidence="1">Multi-pass membrane protein</topology>
    </subcellularLocation>
</comment>
<feature type="transmembrane region" description="Helical" evidence="13">
    <location>
        <begin position="12"/>
        <end position="28"/>
    </location>
</feature>
<keyword evidence="10 13" id="KW-0472">Membrane</keyword>
<comment type="similarity">
    <text evidence="2">Belongs to the TMEM175 family.</text>
</comment>
<evidence type="ECO:0000256" key="4">
    <source>
        <dbReference type="ARBA" id="ARBA00022538"/>
    </source>
</evidence>
<evidence type="ECO:0000256" key="9">
    <source>
        <dbReference type="ARBA" id="ARBA00023065"/>
    </source>
</evidence>
<dbReference type="OrthoDB" id="7626281at2"/>
<keyword evidence="4" id="KW-0633">Potassium transport</keyword>